<accession>A0AAW5K2K7</accession>
<dbReference type="RefSeq" id="WP_256181176.1">
    <property type="nucleotide sequence ID" value="NZ_JANFYT010000001.1"/>
</dbReference>
<evidence type="ECO:0000313" key="2">
    <source>
        <dbReference type="EMBL" id="MCQ4812978.1"/>
    </source>
</evidence>
<evidence type="ECO:0000256" key="1">
    <source>
        <dbReference type="SAM" id="Phobius"/>
    </source>
</evidence>
<feature type="transmembrane region" description="Helical" evidence="1">
    <location>
        <begin position="464"/>
        <end position="490"/>
    </location>
</feature>
<keyword evidence="3" id="KW-1185">Reference proteome</keyword>
<keyword evidence="1" id="KW-1133">Transmembrane helix</keyword>
<protein>
    <recommendedName>
        <fullName evidence="4">Polysaccharide biosynthesis protein C-terminal domain-containing protein</fullName>
    </recommendedName>
</protein>
<feature type="transmembrane region" description="Helical" evidence="1">
    <location>
        <begin position="53"/>
        <end position="75"/>
    </location>
</feature>
<dbReference type="AlphaFoldDB" id="A0AAW5K2K7"/>
<feature type="transmembrane region" description="Helical" evidence="1">
    <location>
        <begin position="12"/>
        <end position="33"/>
    </location>
</feature>
<dbReference type="EMBL" id="JANFYT010000001">
    <property type="protein sequence ID" value="MCQ4812978.1"/>
    <property type="molecule type" value="Genomic_DNA"/>
</dbReference>
<feature type="transmembrane region" description="Helical" evidence="1">
    <location>
        <begin position="310"/>
        <end position="331"/>
    </location>
</feature>
<feature type="transmembrane region" description="Helical" evidence="1">
    <location>
        <begin position="343"/>
        <end position="361"/>
    </location>
</feature>
<comment type="caution">
    <text evidence="2">The sequence shown here is derived from an EMBL/GenBank/DDBJ whole genome shotgun (WGS) entry which is preliminary data.</text>
</comment>
<feature type="transmembrane region" description="Helical" evidence="1">
    <location>
        <begin position="381"/>
        <end position="399"/>
    </location>
</feature>
<feature type="transmembrane region" description="Helical" evidence="1">
    <location>
        <begin position="159"/>
        <end position="181"/>
    </location>
</feature>
<feature type="transmembrane region" description="Helical" evidence="1">
    <location>
        <begin position="405"/>
        <end position="426"/>
    </location>
</feature>
<sequence length="506" mass="57061">MSKQQNRSFISLLNAVSAVSLTFVNGILGIIVTRMVIDHFGSDFNGLNSTANQIINVLLVLEGGFTLASNVALFSPLTNLDYKTVNNILSITRKKFNYIGIIFLIIGFIVTIIYSLVINSGLSKELVFTVIIMAILPASFNLYYAATYRVLLQTQQKEYVINLITMFTIGIGYVNNIVMIYNNGPMWAVRFITMIYALINSILIVEYVKQKHSFLNIKQDHCHGVIKGTRDVMAQKVTGVIYNSAPIVFLSILPSGGTMSASVYAVYNNVFLILKSILYGVIDAPRLGFGQILTEKNRDEIWPLFAQYEYIVFYSIFVTMNTAYVMILPFISLYTKGITDIDYYNNIIALLMVLISVIEMAHIPSGHLINMAGEFKISRNFQIMSCILLIITMSIGGILSGVYGLLLSILIVAISLAMMEMWYVHVRFFKRKLTELQRLLLPFLVIGVIVSHFEQFLFNDINNVFIFVAYGIVLVFMNSLIAIMISFVFCRSELYAIIQRGKKIFS</sequence>
<reference evidence="2 3" key="1">
    <citation type="submission" date="2022-06" db="EMBL/GenBank/DDBJ databases">
        <title>Isolation of gut microbiota from human fecal samples.</title>
        <authorList>
            <person name="Pamer E.G."/>
            <person name="Barat B."/>
            <person name="Waligurski E."/>
            <person name="Medina S."/>
            <person name="Paddock L."/>
            <person name="Mostad J."/>
        </authorList>
    </citation>
    <scope>NUCLEOTIDE SEQUENCE [LARGE SCALE GENOMIC DNA]</scope>
    <source>
        <strain evidence="2 3">DFI.9.90</strain>
    </source>
</reference>
<evidence type="ECO:0008006" key="4">
    <source>
        <dbReference type="Google" id="ProtNLM"/>
    </source>
</evidence>
<keyword evidence="1" id="KW-0812">Transmembrane</keyword>
<feature type="transmembrane region" description="Helical" evidence="1">
    <location>
        <begin position="187"/>
        <end position="208"/>
    </location>
</feature>
<gene>
    <name evidence="2" type="ORF">NE630_00910</name>
</gene>
<name>A0AAW5K2K7_9BACT</name>
<feature type="transmembrane region" description="Helical" evidence="1">
    <location>
        <begin position="270"/>
        <end position="289"/>
    </location>
</feature>
<evidence type="ECO:0000313" key="3">
    <source>
        <dbReference type="Proteomes" id="UP001205919"/>
    </source>
</evidence>
<feature type="transmembrane region" description="Helical" evidence="1">
    <location>
        <begin position="240"/>
        <end position="264"/>
    </location>
</feature>
<proteinExistence type="predicted"/>
<feature type="transmembrane region" description="Helical" evidence="1">
    <location>
        <begin position="438"/>
        <end position="458"/>
    </location>
</feature>
<feature type="transmembrane region" description="Helical" evidence="1">
    <location>
        <begin position="96"/>
        <end position="114"/>
    </location>
</feature>
<feature type="transmembrane region" description="Helical" evidence="1">
    <location>
        <begin position="126"/>
        <end position="147"/>
    </location>
</feature>
<dbReference type="Proteomes" id="UP001205919">
    <property type="component" value="Unassembled WGS sequence"/>
</dbReference>
<organism evidence="2 3">
    <name type="scientific">Cloacibacillus evryensis</name>
    <dbReference type="NCBI Taxonomy" id="508460"/>
    <lineage>
        <taxon>Bacteria</taxon>
        <taxon>Thermotogati</taxon>
        <taxon>Synergistota</taxon>
        <taxon>Synergistia</taxon>
        <taxon>Synergistales</taxon>
        <taxon>Synergistaceae</taxon>
        <taxon>Cloacibacillus</taxon>
    </lineage>
</organism>
<keyword evidence="1" id="KW-0472">Membrane</keyword>